<accession>A0ACA9RNI9</accession>
<dbReference type="EMBL" id="CAJVQC010059693">
    <property type="protein sequence ID" value="CAG8800015.1"/>
    <property type="molecule type" value="Genomic_DNA"/>
</dbReference>
<dbReference type="Proteomes" id="UP000789920">
    <property type="component" value="Unassembled WGS sequence"/>
</dbReference>
<name>A0ACA9RNI9_9GLOM</name>
<organism evidence="1 2">
    <name type="scientific">Racocetra persica</name>
    <dbReference type="NCBI Taxonomy" id="160502"/>
    <lineage>
        <taxon>Eukaryota</taxon>
        <taxon>Fungi</taxon>
        <taxon>Fungi incertae sedis</taxon>
        <taxon>Mucoromycota</taxon>
        <taxon>Glomeromycotina</taxon>
        <taxon>Glomeromycetes</taxon>
        <taxon>Diversisporales</taxon>
        <taxon>Gigasporaceae</taxon>
        <taxon>Racocetra</taxon>
    </lineage>
</organism>
<feature type="non-terminal residue" evidence="1">
    <location>
        <position position="62"/>
    </location>
</feature>
<feature type="non-terminal residue" evidence="1">
    <location>
        <position position="1"/>
    </location>
</feature>
<protein>
    <submittedName>
        <fullName evidence="1">9667_t:CDS:1</fullName>
    </submittedName>
</protein>
<gene>
    <name evidence="1" type="ORF">RPERSI_LOCUS20832</name>
</gene>
<sequence>TFVENTLSQFLIIKKLSDDLGELDNRQGAPLSSGLNRVRGEYYDLSSVHEEINLSLHNVNTG</sequence>
<comment type="caution">
    <text evidence="1">The sequence shown here is derived from an EMBL/GenBank/DDBJ whole genome shotgun (WGS) entry which is preliminary data.</text>
</comment>
<reference evidence="1" key="1">
    <citation type="submission" date="2021-06" db="EMBL/GenBank/DDBJ databases">
        <authorList>
            <person name="Kallberg Y."/>
            <person name="Tangrot J."/>
            <person name="Rosling A."/>
        </authorList>
    </citation>
    <scope>NUCLEOTIDE SEQUENCE</scope>
    <source>
        <strain evidence="1">MA461A</strain>
    </source>
</reference>
<proteinExistence type="predicted"/>
<evidence type="ECO:0000313" key="1">
    <source>
        <dbReference type="EMBL" id="CAG8800015.1"/>
    </source>
</evidence>
<keyword evidence="2" id="KW-1185">Reference proteome</keyword>
<evidence type="ECO:0000313" key="2">
    <source>
        <dbReference type="Proteomes" id="UP000789920"/>
    </source>
</evidence>